<name>A0ABV1WF26_9ACTN</name>
<evidence type="ECO:0008006" key="5">
    <source>
        <dbReference type="Google" id="ProtNLM"/>
    </source>
</evidence>
<organism evidence="3 4">
    <name type="scientific">Streptomyces carpinensis</name>
    <dbReference type="NCBI Taxonomy" id="66369"/>
    <lineage>
        <taxon>Bacteria</taxon>
        <taxon>Bacillati</taxon>
        <taxon>Actinomycetota</taxon>
        <taxon>Actinomycetes</taxon>
        <taxon>Kitasatosporales</taxon>
        <taxon>Streptomycetaceae</taxon>
        <taxon>Streptomyces</taxon>
    </lineage>
</organism>
<comment type="caution">
    <text evidence="3">The sequence shown here is derived from an EMBL/GenBank/DDBJ whole genome shotgun (WGS) entry which is preliminary data.</text>
</comment>
<feature type="transmembrane region" description="Helical" evidence="2">
    <location>
        <begin position="84"/>
        <end position="103"/>
    </location>
</feature>
<evidence type="ECO:0000256" key="1">
    <source>
        <dbReference type="SAM" id="MobiDB-lite"/>
    </source>
</evidence>
<dbReference type="InterPro" id="IPR003474">
    <property type="entry name" value="Glcn_transporter"/>
</dbReference>
<reference evidence="3 4" key="1">
    <citation type="submission" date="2024-06" db="EMBL/GenBank/DDBJ databases">
        <title>The Natural Products Discovery Center: Release of the First 8490 Sequenced Strains for Exploring Actinobacteria Biosynthetic Diversity.</title>
        <authorList>
            <person name="Kalkreuter E."/>
            <person name="Kautsar S.A."/>
            <person name="Yang D."/>
            <person name="Bader C.D."/>
            <person name="Teijaro C.N."/>
            <person name="Fluegel L."/>
            <person name="Davis C.M."/>
            <person name="Simpson J.R."/>
            <person name="Lauterbach L."/>
            <person name="Steele A.D."/>
            <person name="Gui C."/>
            <person name="Meng S."/>
            <person name="Li G."/>
            <person name="Viehrig K."/>
            <person name="Ye F."/>
            <person name="Su P."/>
            <person name="Kiefer A.F."/>
            <person name="Nichols A."/>
            <person name="Cepeda A.J."/>
            <person name="Yan W."/>
            <person name="Fan B."/>
            <person name="Jiang Y."/>
            <person name="Adhikari A."/>
            <person name="Zheng C.-J."/>
            <person name="Schuster L."/>
            <person name="Cowan T.M."/>
            <person name="Smanski M.J."/>
            <person name="Chevrette M.G."/>
            <person name="De Carvalho L.P.S."/>
            <person name="Shen B."/>
        </authorList>
    </citation>
    <scope>NUCLEOTIDE SEQUENCE [LARGE SCALE GENOMIC DNA]</scope>
    <source>
        <strain evidence="3 4">NPDC000634</strain>
    </source>
</reference>
<keyword evidence="4" id="KW-1185">Reference proteome</keyword>
<proteinExistence type="predicted"/>
<keyword evidence="2" id="KW-0812">Transmembrane</keyword>
<sequence>MVAGPLFALVVWVAGSGRSGEETRASPTDSLKSIPAILLVIVGGGAFKQVLQDSHRRRHRLGRRRPGEGVVRNGPAQATKTQTVVRTLVGVFGLGMALLLSVFA</sequence>
<accession>A0ABV1WF26</accession>
<feature type="compositionally biased region" description="Basic residues" evidence="1">
    <location>
        <begin position="55"/>
        <end position="64"/>
    </location>
</feature>
<protein>
    <recommendedName>
        <fullName evidence="5">Integral membrane protein</fullName>
    </recommendedName>
</protein>
<keyword evidence="2" id="KW-0472">Membrane</keyword>
<dbReference type="Proteomes" id="UP001458415">
    <property type="component" value="Unassembled WGS sequence"/>
</dbReference>
<feature type="transmembrane region" description="Helical" evidence="2">
    <location>
        <begin position="33"/>
        <end position="51"/>
    </location>
</feature>
<gene>
    <name evidence="3" type="ORF">ABT317_39010</name>
</gene>
<dbReference type="Pfam" id="PF02447">
    <property type="entry name" value="GntP_permease"/>
    <property type="match status" value="1"/>
</dbReference>
<evidence type="ECO:0000256" key="2">
    <source>
        <dbReference type="SAM" id="Phobius"/>
    </source>
</evidence>
<dbReference type="EMBL" id="JBEPCU010001146">
    <property type="protein sequence ID" value="MER6982796.1"/>
    <property type="molecule type" value="Genomic_DNA"/>
</dbReference>
<feature type="region of interest" description="Disordered" evidence="1">
    <location>
        <begin position="55"/>
        <end position="76"/>
    </location>
</feature>
<keyword evidence="2" id="KW-1133">Transmembrane helix</keyword>
<evidence type="ECO:0000313" key="4">
    <source>
        <dbReference type="Proteomes" id="UP001458415"/>
    </source>
</evidence>
<evidence type="ECO:0000313" key="3">
    <source>
        <dbReference type="EMBL" id="MER6982796.1"/>
    </source>
</evidence>